<dbReference type="AlphaFoldDB" id="A0A6H1ZD29"/>
<protein>
    <submittedName>
        <fullName evidence="1">Putative tail protein</fullName>
    </submittedName>
</protein>
<organism evidence="1">
    <name type="scientific">viral metagenome</name>
    <dbReference type="NCBI Taxonomy" id="1070528"/>
    <lineage>
        <taxon>unclassified sequences</taxon>
        <taxon>metagenomes</taxon>
        <taxon>organismal metagenomes</taxon>
    </lineage>
</organism>
<sequence>MANRVGTIFIELDLDPSRYMRAQQTMVKEAKSGAQILEKNFKNLGIKSGATFDLMRNQAVQSFEAIKRSGKATADDLVRAEKAKATKIKQINEEQYGHQTTLLENLKDHWKGYAVAVTAALYAIQKMGTKAIELAMEQEKAQIALGAALRANDEYTEDLMHQYTKFASSIQAVTTYGDEQILKLMALQKNLGVTSGRLEEATRASIGLAAATGRDVQSMAMYIALAEQGEFTMLRRYIPALRSTTDKTEQLRIITEFAARGFLVAQENAKTFSGGLDQLKNLYGDVLERVGDVAVKNKVLLELMERGKSTLLEWAENIERWVSANDELIAQKTYETIDKITSSIKGLYDAYKAFPEGIIGAGGIGIIARILSGSTPLGLLIGSLYLLNENLDKIPGNLRDITKEMRAMEQTGLDQMAIPPGQRGAFGGGKPSGGAGGGYGQGFGIEDSWMGRPLSTTTLTPDKLLPPPTVDTAMLKLEEQAALMMAKSEETLFQKTDMEKLMEQGLTDALYDMRQKRLEDQTGFAQKSLALNQWEHDAALQIYQMEAEEEDRIERQKRMAQAATAQNAIDNAKFALEYFGKTNKAAFEAFKAISIAETLVNTYKAAVGAYSAMASIPFVGPALGAAAAAAAMAFGMAQVSAISSMQPGGGSAGGIGNATVGTYSANPITGFPEKESNKGTIHIHIEGPVIGDESYIEMLAEKISEAVENRDVILVASNAKYADKVF</sequence>
<evidence type="ECO:0000313" key="2">
    <source>
        <dbReference type="EMBL" id="QJH95463.1"/>
    </source>
</evidence>
<dbReference type="EMBL" id="MT143989">
    <property type="protein sequence ID" value="QJA45362.1"/>
    <property type="molecule type" value="Genomic_DNA"/>
</dbReference>
<accession>A0A6H1ZD29</accession>
<evidence type="ECO:0000313" key="1">
    <source>
        <dbReference type="EMBL" id="QJA45362.1"/>
    </source>
</evidence>
<reference evidence="1" key="1">
    <citation type="submission" date="2020-03" db="EMBL/GenBank/DDBJ databases">
        <title>The deep terrestrial virosphere.</title>
        <authorList>
            <person name="Holmfeldt K."/>
            <person name="Nilsson E."/>
            <person name="Simone D."/>
            <person name="Lopez-Fernandez M."/>
            <person name="Wu X."/>
            <person name="de Brujin I."/>
            <person name="Lundin D."/>
            <person name="Andersson A."/>
            <person name="Bertilsson S."/>
            <person name="Dopson M."/>
        </authorList>
    </citation>
    <scope>NUCLEOTIDE SEQUENCE</scope>
    <source>
        <strain evidence="1">TM448A00224</strain>
        <strain evidence="2">TM448B00423</strain>
    </source>
</reference>
<proteinExistence type="predicted"/>
<gene>
    <name evidence="1" type="ORF">TM448A00224_0027</name>
    <name evidence="2" type="ORF">TM448B00423_0032</name>
</gene>
<dbReference type="EMBL" id="MT144620">
    <property type="protein sequence ID" value="QJH95463.1"/>
    <property type="molecule type" value="Genomic_DNA"/>
</dbReference>
<name>A0A6H1ZD29_9ZZZZ</name>